<protein>
    <recommendedName>
        <fullName evidence="3">NurA domain-containing protein</fullName>
    </recommendedName>
</protein>
<evidence type="ECO:0008006" key="3">
    <source>
        <dbReference type="Google" id="ProtNLM"/>
    </source>
</evidence>
<sequence length="469" mass="51479">MPYEQERASRLGHLPIAQSPIVTEALARWDTPTIEISDPVEITQRTFDLTHFASPRRPATTHVMAFDGSNQEVEAKTKYPSVRVGFIQVGAVLLDLEKFLNSRDDGLVDARRLQRAQTTKIVNAVLPSSQVTRPGMSGVDSWRVELYETFCNQVVQDFGSDFSLIDALLTLHGTPGTPAPAVPLGRCPTCDDEGQQVTAEPQNCTNCQAPIYATDLLRTHEEYSEEGSNIEILTRTMNLAERLLTITYMDGFARTTPAVLGQLMFITDGPLAFFGPTAPLKRRMVNYWGSLCEALAKGGFAPPLVVGIEKSGAFVDHANALAEHMSPESVMVLDQKYIAEHVRRKASDSIYGKDEFYGRRFFYKSSTDQMIVATFPRIPAGQPYEAVNTSGGTNPAEQPSSYPTLRPTLEALDRLQTRLYPNAVIPVALAHSASSLPLGTGRSVLTLLAQDGLGLDRSSIGLARHQTYM</sequence>
<accession>A0A1H3MAD9</accession>
<dbReference type="AlphaFoldDB" id="A0A1H3MAD9"/>
<dbReference type="Proteomes" id="UP000198921">
    <property type="component" value="Unassembled WGS sequence"/>
</dbReference>
<evidence type="ECO:0000313" key="2">
    <source>
        <dbReference type="Proteomes" id="UP000198921"/>
    </source>
</evidence>
<gene>
    <name evidence="1" type="ORF">SAMN05660209_03598</name>
</gene>
<proteinExistence type="predicted"/>
<dbReference type="STRING" id="1137993.SAMN05660209_03598"/>
<keyword evidence="2" id="KW-1185">Reference proteome</keyword>
<organism evidence="1 2">
    <name type="scientific">Geodermatophilus africanus</name>
    <dbReference type="NCBI Taxonomy" id="1137993"/>
    <lineage>
        <taxon>Bacteria</taxon>
        <taxon>Bacillati</taxon>
        <taxon>Actinomycetota</taxon>
        <taxon>Actinomycetes</taxon>
        <taxon>Geodermatophilales</taxon>
        <taxon>Geodermatophilaceae</taxon>
        <taxon>Geodermatophilus</taxon>
    </lineage>
</organism>
<reference evidence="2" key="1">
    <citation type="submission" date="2016-10" db="EMBL/GenBank/DDBJ databases">
        <authorList>
            <person name="Varghese N."/>
            <person name="Submissions S."/>
        </authorList>
    </citation>
    <scope>NUCLEOTIDE SEQUENCE [LARGE SCALE GENOMIC DNA]</scope>
    <source>
        <strain evidence="2">DSM 45422</strain>
    </source>
</reference>
<dbReference type="RefSeq" id="WP_091159202.1">
    <property type="nucleotide sequence ID" value="NZ_FNOT01000010.1"/>
</dbReference>
<name>A0A1H3MAD9_9ACTN</name>
<evidence type="ECO:0000313" key="1">
    <source>
        <dbReference type="EMBL" id="SDY72995.1"/>
    </source>
</evidence>
<dbReference type="EMBL" id="FNOT01000010">
    <property type="protein sequence ID" value="SDY72995.1"/>
    <property type="molecule type" value="Genomic_DNA"/>
</dbReference>
<dbReference type="OrthoDB" id="63920at2"/>